<dbReference type="GO" id="GO:0000973">
    <property type="term" value="P:post-transcriptional tethering of RNA polymerase II gene DNA at nuclear periphery"/>
    <property type="evidence" value="ECO:0007669"/>
    <property type="project" value="TreeGrafter"/>
</dbReference>
<protein>
    <recommendedName>
        <fullName evidence="8">Nuclear pore complex protein</fullName>
    </recommendedName>
</protein>
<evidence type="ECO:0000313" key="9">
    <source>
        <dbReference type="Proteomes" id="UP000887574"/>
    </source>
</evidence>
<dbReference type="InterPro" id="IPR007252">
    <property type="entry name" value="Nup84/Nup107"/>
</dbReference>
<comment type="subcellular location">
    <subcellularLocation>
        <location evidence="8">Nucleus</location>
        <location evidence="8">Nuclear pore complex</location>
    </subcellularLocation>
    <subcellularLocation>
        <location evidence="8">Nucleus membrane</location>
    </subcellularLocation>
</comment>
<proteinExistence type="inferred from homology"/>
<dbReference type="WBParaSite" id="jg8044">
    <property type="protein sequence ID" value="jg8044"/>
    <property type="gene ID" value="jg8044"/>
</dbReference>
<evidence type="ECO:0000256" key="3">
    <source>
        <dbReference type="ARBA" id="ARBA00022816"/>
    </source>
</evidence>
<evidence type="ECO:0000256" key="6">
    <source>
        <dbReference type="ARBA" id="ARBA00023132"/>
    </source>
</evidence>
<keyword evidence="4" id="KW-0653">Protein transport</keyword>
<keyword evidence="9" id="KW-1185">Reference proteome</keyword>
<dbReference type="GO" id="GO:0006606">
    <property type="term" value="P:protein import into nucleus"/>
    <property type="evidence" value="ECO:0007669"/>
    <property type="project" value="TreeGrafter"/>
</dbReference>
<evidence type="ECO:0000256" key="7">
    <source>
        <dbReference type="ARBA" id="ARBA00023242"/>
    </source>
</evidence>
<evidence type="ECO:0000256" key="5">
    <source>
        <dbReference type="ARBA" id="ARBA00023010"/>
    </source>
</evidence>
<comment type="subunit">
    <text evidence="8">Part of the nuclear pore complex (NPC).</text>
</comment>
<dbReference type="GO" id="GO:0031965">
    <property type="term" value="C:nuclear membrane"/>
    <property type="evidence" value="ECO:0007669"/>
    <property type="project" value="UniProtKB-SubCell"/>
</dbReference>
<dbReference type="GO" id="GO:0006406">
    <property type="term" value="P:mRNA export from nucleus"/>
    <property type="evidence" value="ECO:0007669"/>
    <property type="project" value="TreeGrafter"/>
</dbReference>
<dbReference type="PANTHER" id="PTHR13003:SF2">
    <property type="entry name" value="NUCLEAR PORE COMPLEX PROTEIN NUP107"/>
    <property type="match status" value="1"/>
</dbReference>
<keyword evidence="5 8" id="KW-0811">Translocation</keyword>
<dbReference type="GO" id="GO:0017056">
    <property type="term" value="F:structural constituent of nuclear pore"/>
    <property type="evidence" value="ECO:0007669"/>
    <property type="project" value="UniProtKB-UniRule"/>
</dbReference>
<organism evidence="9 10">
    <name type="scientific">Ditylenchus dipsaci</name>
    <dbReference type="NCBI Taxonomy" id="166011"/>
    <lineage>
        <taxon>Eukaryota</taxon>
        <taxon>Metazoa</taxon>
        <taxon>Ecdysozoa</taxon>
        <taxon>Nematoda</taxon>
        <taxon>Chromadorea</taxon>
        <taxon>Rhabditida</taxon>
        <taxon>Tylenchina</taxon>
        <taxon>Tylenchomorpha</taxon>
        <taxon>Sphaerularioidea</taxon>
        <taxon>Anguinidae</taxon>
        <taxon>Anguininae</taxon>
        <taxon>Ditylenchus</taxon>
    </lineage>
</organism>
<keyword evidence="3" id="KW-0509">mRNA transport</keyword>
<sequence length="616" mass="70694">MSLEKDAYEMVLKLMDSEELASNNQNEESFLSKLFTQNQEFRKLATLLHWSEEIAFRNPDGFSRHIAEASHFDNVDNIYAYSTMRGRLSDAKCLLDNVNLSASRAFFKKTARELIPMDDDAITSVDQCIWAALSGSLPTLLSHASTTNDRLWSFLSCAVDSILDNSLLAEHAKGCEEMLLLKNSLDEDVPSDVASIFTEIRNFESNPYYCLFGHLAMGNWTNAVSYIQSYLETSENVLPAHELRFFAHLVLSLKICKMLPSEGPVITVIDKLISMFADVLIGMKLFSLVPSYLIHLSGSNSKSKMLDFLEEIQSEVEQKEVLSLALDVGFQSSELCKDVFQRFKKKNKITGDNDETAKSASEMLRAWKWLTYGGHETIWDSILEANYLLRKLFLYNRIAEAVEFLSVTPEDLSHRVQIAFHQEFEGQNLPTPDRLVDAQHEYNSYILYFAAMTKYGAWLKHVEGSTPELPSKLTDEQWARMDIKKRTEYEFSIQRARDLLQKHIRLSEMLKKKCVELLEKVICCENGWLVAREKDEESPLVEERERAADFVKIRESYFFHVVKTLIDVHERANEPEKVLQIADLLVDPRYNIYKAFSKLDLRRLLNLISKSGAALL</sequence>
<dbReference type="GO" id="GO:0031080">
    <property type="term" value="C:nuclear pore outer ring"/>
    <property type="evidence" value="ECO:0007669"/>
    <property type="project" value="TreeGrafter"/>
</dbReference>
<comment type="similarity">
    <text evidence="1 8">Belongs to the nucleoporin Nup84/Nup107 family.</text>
</comment>
<dbReference type="Pfam" id="PF04121">
    <property type="entry name" value="Nup84_Nup100"/>
    <property type="match status" value="1"/>
</dbReference>
<keyword evidence="6 8" id="KW-0906">Nuclear pore complex</keyword>
<evidence type="ECO:0000256" key="8">
    <source>
        <dbReference type="RuleBase" id="RU365072"/>
    </source>
</evidence>
<evidence type="ECO:0000256" key="1">
    <source>
        <dbReference type="ARBA" id="ARBA00009510"/>
    </source>
</evidence>
<dbReference type="PANTHER" id="PTHR13003">
    <property type="entry name" value="NUP107-RELATED"/>
    <property type="match status" value="1"/>
</dbReference>
<comment type="function">
    <text evidence="8">Functions as a component of the nuclear pore complex (NPC).</text>
</comment>
<evidence type="ECO:0000313" key="10">
    <source>
        <dbReference type="WBParaSite" id="jg8044"/>
    </source>
</evidence>
<evidence type="ECO:0000256" key="4">
    <source>
        <dbReference type="ARBA" id="ARBA00022927"/>
    </source>
</evidence>
<dbReference type="Gene3D" id="1.20.190.50">
    <property type="match status" value="1"/>
</dbReference>
<keyword evidence="2 8" id="KW-0813">Transport</keyword>
<keyword evidence="8" id="KW-0472">Membrane</keyword>
<reference evidence="10" key="1">
    <citation type="submission" date="2022-11" db="UniProtKB">
        <authorList>
            <consortium name="WormBaseParasite"/>
        </authorList>
    </citation>
    <scope>IDENTIFICATION</scope>
</reference>
<evidence type="ECO:0000256" key="2">
    <source>
        <dbReference type="ARBA" id="ARBA00022448"/>
    </source>
</evidence>
<name>A0A915ER37_9BILA</name>
<accession>A0A915ER37</accession>
<dbReference type="AlphaFoldDB" id="A0A915ER37"/>
<dbReference type="Proteomes" id="UP000887574">
    <property type="component" value="Unplaced"/>
</dbReference>
<keyword evidence="7 8" id="KW-0539">Nucleus</keyword>